<dbReference type="PANTHER" id="PTHR45626:SF14">
    <property type="entry name" value="ATP-DEPENDENT DNA HELICASE (EUROFUNG)"/>
    <property type="match status" value="1"/>
</dbReference>
<protein>
    <submittedName>
        <fullName evidence="4">F-box protein</fullName>
    </submittedName>
</protein>
<reference evidence="4 5" key="1">
    <citation type="journal article" date="2018" name="Mol. Plant">
        <title>The genome of Artemisia annua provides insight into the evolution of Asteraceae family and artemisinin biosynthesis.</title>
        <authorList>
            <person name="Shen Q."/>
            <person name="Zhang L."/>
            <person name="Liao Z."/>
            <person name="Wang S."/>
            <person name="Yan T."/>
            <person name="Shi P."/>
            <person name="Liu M."/>
            <person name="Fu X."/>
            <person name="Pan Q."/>
            <person name="Wang Y."/>
            <person name="Lv Z."/>
            <person name="Lu X."/>
            <person name="Zhang F."/>
            <person name="Jiang W."/>
            <person name="Ma Y."/>
            <person name="Chen M."/>
            <person name="Hao X."/>
            <person name="Li L."/>
            <person name="Tang Y."/>
            <person name="Lv G."/>
            <person name="Zhou Y."/>
            <person name="Sun X."/>
            <person name="Brodelius P.E."/>
            <person name="Rose J.K.C."/>
            <person name="Tang K."/>
        </authorList>
    </citation>
    <scope>NUCLEOTIDE SEQUENCE [LARGE SCALE GENOMIC DNA]</scope>
    <source>
        <strain evidence="5">cv. Huhao1</strain>
        <tissue evidence="4">Leaf</tissue>
    </source>
</reference>
<dbReference type="AlphaFoldDB" id="A0A2U1MYX9"/>
<keyword evidence="3" id="KW-0067">ATP-binding</keyword>
<dbReference type="GO" id="GO:0005524">
    <property type="term" value="F:ATP binding"/>
    <property type="evidence" value="ECO:0007669"/>
    <property type="project" value="UniProtKB-KW"/>
</dbReference>
<dbReference type="GO" id="GO:0008094">
    <property type="term" value="F:ATP-dependent activity, acting on DNA"/>
    <property type="evidence" value="ECO:0007669"/>
    <property type="project" value="TreeGrafter"/>
</dbReference>
<evidence type="ECO:0000256" key="1">
    <source>
        <dbReference type="ARBA" id="ARBA00022741"/>
    </source>
</evidence>
<gene>
    <name evidence="4" type="ORF">CTI12_AA327080</name>
</gene>
<name>A0A2U1MYX9_ARTAN</name>
<keyword evidence="2" id="KW-0378">Hydrolase</keyword>
<dbReference type="GO" id="GO:0005634">
    <property type="term" value="C:nucleus"/>
    <property type="evidence" value="ECO:0007669"/>
    <property type="project" value="TreeGrafter"/>
</dbReference>
<dbReference type="Proteomes" id="UP000245207">
    <property type="component" value="Unassembled WGS sequence"/>
</dbReference>
<evidence type="ECO:0000313" key="5">
    <source>
        <dbReference type="Proteomes" id="UP000245207"/>
    </source>
</evidence>
<dbReference type="EMBL" id="PKPP01004018">
    <property type="protein sequence ID" value="PWA66472.1"/>
    <property type="molecule type" value="Genomic_DNA"/>
</dbReference>
<organism evidence="4 5">
    <name type="scientific">Artemisia annua</name>
    <name type="common">Sweet wormwood</name>
    <dbReference type="NCBI Taxonomy" id="35608"/>
    <lineage>
        <taxon>Eukaryota</taxon>
        <taxon>Viridiplantae</taxon>
        <taxon>Streptophyta</taxon>
        <taxon>Embryophyta</taxon>
        <taxon>Tracheophyta</taxon>
        <taxon>Spermatophyta</taxon>
        <taxon>Magnoliopsida</taxon>
        <taxon>eudicotyledons</taxon>
        <taxon>Gunneridae</taxon>
        <taxon>Pentapetalae</taxon>
        <taxon>asterids</taxon>
        <taxon>campanulids</taxon>
        <taxon>Asterales</taxon>
        <taxon>Asteraceae</taxon>
        <taxon>Asteroideae</taxon>
        <taxon>Anthemideae</taxon>
        <taxon>Artemisiinae</taxon>
        <taxon>Artemisia</taxon>
    </lineage>
</organism>
<comment type="caution">
    <text evidence="4">The sequence shown here is derived from an EMBL/GenBank/DDBJ whole genome shotgun (WGS) entry which is preliminary data.</text>
</comment>
<dbReference type="GO" id="GO:0006281">
    <property type="term" value="P:DNA repair"/>
    <property type="evidence" value="ECO:0007669"/>
    <property type="project" value="TreeGrafter"/>
</dbReference>
<evidence type="ECO:0000256" key="3">
    <source>
        <dbReference type="ARBA" id="ARBA00022840"/>
    </source>
</evidence>
<keyword evidence="5" id="KW-1185">Reference proteome</keyword>
<dbReference type="GO" id="GO:0016787">
    <property type="term" value="F:hydrolase activity"/>
    <property type="evidence" value="ECO:0007669"/>
    <property type="project" value="UniProtKB-KW"/>
</dbReference>
<evidence type="ECO:0000256" key="2">
    <source>
        <dbReference type="ARBA" id="ARBA00022801"/>
    </source>
</evidence>
<proteinExistence type="predicted"/>
<dbReference type="PANTHER" id="PTHR45626">
    <property type="entry name" value="TRANSCRIPTION TERMINATION FACTOR 2-RELATED"/>
    <property type="match status" value="1"/>
</dbReference>
<evidence type="ECO:0000313" key="4">
    <source>
        <dbReference type="EMBL" id="PWA66472.1"/>
    </source>
</evidence>
<accession>A0A2U1MYX9</accession>
<sequence length="222" mass="26259">MIPGQLHVYVWADRKKPLVRNIAWDYDVVITTFSRLSAEWRAHKKRSVLMQVHWPRVVFDKEKKHTDWISIHGIRAFLGHLRLKWKRVGPDCYSYSGEHAETYNELVVNVRRNILMADWNDPSHVESLLNPKQWKFRSTLIRNVRLSCCVAGHINVTDAGEDIQETMDILVEMDDWNPDWQSTSSSKVSYLVEKLKDLQESYKLSFYIHWVQYIQGTSWKSV</sequence>
<keyword evidence="1" id="KW-0547">Nucleotide-binding</keyword>
<dbReference type="OrthoDB" id="448448at2759"/>
<dbReference type="InterPro" id="IPR050628">
    <property type="entry name" value="SNF2_RAD54_helicase_TF"/>
</dbReference>
<dbReference type="STRING" id="35608.A0A2U1MYX9"/>